<accession>A0A1B4Y6J8</accession>
<dbReference type="GeneID" id="93438270"/>
<dbReference type="InterPro" id="IPR024516">
    <property type="entry name" value="Mce_C"/>
</dbReference>
<dbReference type="GO" id="GO:0005576">
    <property type="term" value="C:extracellular region"/>
    <property type="evidence" value="ECO:0007669"/>
    <property type="project" value="TreeGrafter"/>
</dbReference>
<gene>
    <name evidence="4" type="primary">mce3D_1</name>
    <name evidence="4" type="ORF">SHTP_3691</name>
</gene>
<dbReference type="RefSeq" id="WP_096371461.1">
    <property type="nucleotide sequence ID" value="NZ_AP017624.1"/>
</dbReference>
<feature type="domain" description="Mammalian cell entry C-terminal" evidence="3">
    <location>
        <begin position="115"/>
        <end position="289"/>
    </location>
</feature>
<feature type="compositionally biased region" description="Low complexity" evidence="1">
    <location>
        <begin position="415"/>
        <end position="430"/>
    </location>
</feature>
<evidence type="ECO:0000313" key="5">
    <source>
        <dbReference type="Proteomes" id="UP000218067"/>
    </source>
</evidence>
<evidence type="ECO:0000313" key="4">
    <source>
        <dbReference type="EMBL" id="BAV42676.1"/>
    </source>
</evidence>
<evidence type="ECO:0000256" key="1">
    <source>
        <dbReference type="SAM" id="MobiDB-lite"/>
    </source>
</evidence>
<dbReference type="SUPFAM" id="SSF58104">
    <property type="entry name" value="Methyl-accepting chemotaxis protein (MCP) signaling domain"/>
    <property type="match status" value="1"/>
</dbReference>
<dbReference type="AlphaFoldDB" id="A0A1B4Y6J8"/>
<dbReference type="NCBIfam" id="TIGR00996">
    <property type="entry name" value="Mtu_fam_mce"/>
    <property type="match status" value="1"/>
</dbReference>
<feature type="region of interest" description="Disordered" evidence="1">
    <location>
        <begin position="390"/>
        <end position="443"/>
    </location>
</feature>
<protein>
    <submittedName>
        <fullName evidence="4">Virulence factor Mce family protein</fullName>
    </submittedName>
</protein>
<organism evidence="4 5">
    <name type="scientific">Mycobacterium ulcerans subsp. shinshuense</name>
    <dbReference type="NCBI Taxonomy" id="1124626"/>
    <lineage>
        <taxon>Bacteria</taxon>
        <taxon>Bacillati</taxon>
        <taxon>Actinomycetota</taxon>
        <taxon>Actinomycetes</taxon>
        <taxon>Mycobacteriales</taxon>
        <taxon>Mycobacteriaceae</taxon>
        <taxon>Mycobacterium</taxon>
        <taxon>Mycobacterium ulcerans group</taxon>
    </lineage>
</organism>
<feature type="domain" description="Mce/MlaD" evidence="2">
    <location>
        <begin position="35"/>
        <end position="107"/>
    </location>
</feature>
<dbReference type="Pfam" id="PF02470">
    <property type="entry name" value="MlaD"/>
    <property type="match status" value="1"/>
</dbReference>
<dbReference type="Pfam" id="PF11887">
    <property type="entry name" value="Mce4_CUP1"/>
    <property type="match status" value="1"/>
</dbReference>
<dbReference type="Proteomes" id="UP000218067">
    <property type="component" value="Chromosome"/>
</dbReference>
<dbReference type="InterPro" id="IPR052336">
    <property type="entry name" value="MlaD_Phospholipid_Transporter"/>
</dbReference>
<dbReference type="InterPro" id="IPR005693">
    <property type="entry name" value="Mce"/>
</dbReference>
<dbReference type="PANTHER" id="PTHR33371">
    <property type="entry name" value="INTERMEMBRANE PHOSPHOLIPID TRANSPORT SYSTEM BINDING PROTEIN MLAD-RELATED"/>
    <property type="match status" value="1"/>
</dbReference>
<dbReference type="EMBL" id="AP017624">
    <property type="protein sequence ID" value="BAV42676.1"/>
    <property type="molecule type" value="Genomic_DNA"/>
</dbReference>
<feature type="compositionally biased region" description="Pro residues" evidence="1">
    <location>
        <begin position="390"/>
        <end position="414"/>
    </location>
</feature>
<reference evidence="4 5" key="1">
    <citation type="submission" date="2016-08" db="EMBL/GenBank/DDBJ databases">
        <title>Complete genome sequence of Mycobacterium shinshuense, a subspecies of M. ulcerans.</title>
        <authorList>
            <person name="Yoshida M."/>
            <person name="Ogura Y."/>
            <person name="Hayashi T."/>
            <person name="Hoshino Y."/>
        </authorList>
    </citation>
    <scope>NUCLEOTIDE SEQUENCE [LARGE SCALE GENOMIC DNA]</scope>
    <source>
        <strain evidence="5">ATCC 33728</strain>
    </source>
</reference>
<name>A0A1B4Y6J8_MYCUL</name>
<evidence type="ECO:0000259" key="2">
    <source>
        <dbReference type="Pfam" id="PF02470"/>
    </source>
</evidence>
<dbReference type="PANTHER" id="PTHR33371:SF4">
    <property type="entry name" value="INTERMEMBRANE PHOSPHOLIPID TRANSPORT SYSTEM BINDING PROTEIN MLAD"/>
    <property type="match status" value="1"/>
</dbReference>
<evidence type="ECO:0000259" key="3">
    <source>
        <dbReference type="Pfam" id="PF11887"/>
    </source>
</evidence>
<proteinExistence type="predicted"/>
<dbReference type="InterPro" id="IPR003399">
    <property type="entry name" value="Mce/MlaD"/>
</dbReference>
<sequence length="443" mass="47141">MIRCTKTWLTVLLVGLLAAGVVVLLRTTEVVNRTNVVAYFENSNGVFTGDEVRILGVPVGKITSIEPQPESVKVSFWYDSKYIVPADAKAAILSPTLVTSRAIQLTPAYTGGPAMSDNAVIPRQRTAVPVEWDDVRAQLAKLTKELQPTEPGGVSPLGSVINTAADNLRGEGANIRDTVIKLSQAFSALGDHSTDIFSTVKNLAILVSALQDSTNLMRQLNQNLATVTSLLANDPNEVANAVRNLGDTVGEVQRFVADNREALGTTSDKLAGVSQALNDSLDDVKQFLHVAPNTLQNYVNIWQPAQGAVSAVPMLNNFANPISFLCGAIQAASRLGYEQSAKLCVQYLAPIIKNRQYNFLPFGQNLFVGASARPNELTYSEDWLRPDYIPPQAIPPQQAPPAAAPPAQAPPPAVGLPLPAEAPATPDPAAGLRGIMVPQGVGS</sequence>